<name>A0A085NPU2_9BILA</name>
<dbReference type="AlphaFoldDB" id="A0A085NPU2"/>
<dbReference type="Proteomes" id="UP000030758">
    <property type="component" value="Unassembled WGS sequence"/>
</dbReference>
<sequence length="69" mass="7753">CTLPSCLRLWANVVRHQSESERVLATRRSYHCASWPAKRCPVTVRNVATTQLGCTKLTFLPMMTTTTAT</sequence>
<dbReference type="EMBL" id="KL367806">
    <property type="protein sequence ID" value="KFD59600.1"/>
    <property type="molecule type" value="Genomic_DNA"/>
</dbReference>
<protein>
    <submittedName>
        <fullName evidence="2">Uncharacterized protein</fullName>
    </submittedName>
</protein>
<proteinExistence type="predicted"/>
<feature type="non-terminal residue" evidence="2">
    <location>
        <position position="69"/>
    </location>
</feature>
<evidence type="ECO:0000313" key="1">
    <source>
        <dbReference type="EMBL" id="KFD59600.1"/>
    </source>
</evidence>
<feature type="non-terminal residue" evidence="2">
    <location>
        <position position="1"/>
    </location>
</feature>
<reference evidence="2" key="1">
    <citation type="journal article" date="2014" name="Nat. Genet.">
        <title>Genome and transcriptome of the porcine whipworm Trichuris suis.</title>
        <authorList>
            <person name="Jex A.R."/>
            <person name="Nejsum P."/>
            <person name="Schwarz E.M."/>
            <person name="Hu L."/>
            <person name="Young N.D."/>
            <person name="Hall R.S."/>
            <person name="Korhonen P.K."/>
            <person name="Liao S."/>
            <person name="Thamsborg S."/>
            <person name="Xia J."/>
            <person name="Xu P."/>
            <person name="Wang S."/>
            <person name="Scheerlinck J.P."/>
            <person name="Hofmann A."/>
            <person name="Sternberg P.W."/>
            <person name="Wang J."/>
            <person name="Gasser R.B."/>
        </authorList>
    </citation>
    <scope>NUCLEOTIDE SEQUENCE [LARGE SCALE GENOMIC DNA]</scope>
    <source>
        <strain evidence="2">DCEP-RM93F</strain>
    </source>
</reference>
<accession>A0A085NPU2</accession>
<organism evidence="2">
    <name type="scientific">Trichuris suis</name>
    <name type="common">pig whipworm</name>
    <dbReference type="NCBI Taxonomy" id="68888"/>
    <lineage>
        <taxon>Eukaryota</taxon>
        <taxon>Metazoa</taxon>
        <taxon>Ecdysozoa</taxon>
        <taxon>Nematoda</taxon>
        <taxon>Enoplea</taxon>
        <taxon>Dorylaimia</taxon>
        <taxon>Trichinellida</taxon>
        <taxon>Trichuridae</taxon>
        <taxon>Trichuris</taxon>
    </lineage>
</organism>
<dbReference type="EMBL" id="KL367482">
    <property type="protein sequence ID" value="KFD71488.1"/>
    <property type="molecule type" value="Genomic_DNA"/>
</dbReference>
<gene>
    <name evidence="2" type="ORF">M514_16420</name>
    <name evidence="1" type="ORF">M514_28220</name>
</gene>
<evidence type="ECO:0000313" key="2">
    <source>
        <dbReference type="EMBL" id="KFD71488.1"/>
    </source>
</evidence>